<feature type="domain" description="N-acetyltransferase" evidence="1">
    <location>
        <begin position="56"/>
        <end position="194"/>
    </location>
</feature>
<dbReference type="SUPFAM" id="SSF55718">
    <property type="entry name" value="SCP-like"/>
    <property type="match status" value="1"/>
</dbReference>
<evidence type="ECO:0000259" key="1">
    <source>
        <dbReference type="PROSITE" id="PS51186"/>
    </source>
</evidence>
<dbReference type="InterPro" id="IPR041380">
    <property type="entry name" value="Acetyltransf_17"/>
</dbReference>
<dbReference type="PANTHER" id="PTHR37817">
    <property type="entry name" value="N-ACETYLTRANSFERASE EIS"/>
    <property type="match status" value="1"/>
</dbReference>
<evidence type="ECO:0000313" key="3">
    <source>
        <dbReference type="Proteomes" id="UP000633136"/>
    </source>
</evidence>
<dbReference type="Proteomes" id="UP000633136">
    <property type="component" value="Unassembled WGS sequence"/>
</dbReference>
<dbReference type="AlphaFoldDB" id="A0A917AMT9"/>
<dbReference type="Gene3D" id="3.40.630.30">
    <property type="match status" value="2"/>
</dbReference>
<comment type="caution">
    <text evidence="2">The sequence shown here is derived from an EMBL/GenBank/DDBJ whole genome shotgun (WGS) entry which is preliminary data.</text>
</comment>
<dbReference type="InterPro" id="IPR051554">
    <property type="entry name" value="Acetyltransferase_Eis"/>
</dbReference>
<gene>
    <name evidence="2" type="ORF">GCM10011401_06670</name>
</gene>
<dbReference type="RefSeq" id="WP_188682710.1">
    <property type="nucleotide sequence ID" value="NZ_BMIS01000002.1"/>
</dbReference>
<dbReference type="GO" id="GO:0030649">
    <property type="term" value="P:aminoglycoside antibiotic catabolic process"/>
    <property type="evidence" value="ECO:0007669"/>
    <property type="project" value="TreeGrafter"/>
</dbReference>
<dbReference type="InterPro" id="IPR016181">
    <property type="entry name" value="Acyl_CoA_acyltransferase"/>
</dbReference>
<dbReference type="PANTHER" id="PTHR37817:SF1">
    <property type="entry name" value="N-ACETYLTRANSFERASE EIS"/>
    <property type="match status" value="1"/>
</dbReference>
<dbReference type="Gene3D" id="3.30.1050.10">
    <property type="entry name" value="SCP2 sterol-binding domain"/>
    <property type="match status" value="1"/>
</dbReference>
<evidence type="ECO:0000313" key="2">
    <source>
        <dbReference type="EMBL" id="GGE62288.1"/>
    </source>
</evidence>
<organism evidence="2 3">
    <name type="scientific">Nesterenkonia cremea</name>
    <dbReference type="NCBI Taxonomy" id="1882340"/>
    <lineage>
        <taxon>Bacteria</taxon>
        <taxon>Bacillati</taxon>
        <taxon>Actinomycetota</taxon>
        <taxon>Actinomycetes</taxon>
        <taxon>Micrococcales</taxon>
        <taxon>Micrococcaceae</taxon>
        <taxon>Nesterenkonia</taxon>
    </lineage>
</organism>
<reference evidence="2" key="2">
    <citation type="submission" date="2020-09" db="EMBL/GenBank/DDBJ databases">
        <authorList>
            <person name="Sun Q."/>
            <person name="Zhou Y."/>
        </authorList>
    </citation>
    <scope>NUCLEOTIDE SEQUENCE</scope>
    <source>
        <strain evidence="2">CGMCC 1.15388</strain>
    </source>
</reference>
<dbReference type="Pfam" id="PF17668">
    <property type="entry name" value="Acetyltransf_17"/>
    <property type="match status" value="1"/>
</dbReference>
<dbReference type="InterPro" id="IPR025559">
    <property type="entry name" value="Eis_dom"/>
</dbReference>
<reference evidence="2" key="1">
    <citation type="journal article" date="2014" name="Int. J. Syst. Evol. Microbiol.">
        <title>Complete genome sequence of Corynebacterium casei LMG S-19264T (=DSM 44701T), isolated from a smear-ripened cheese.</title>
        <authorList>
            <consortium name="US DOE Joint Genome Institute (JGI-PGF)"/>
            <person name="Walter F."/>
            <person name="Albersmeier A."/>
            <person name="Kalinowski J."/>
            <person name="Ruckert C."/>
        </authorList>
    </citation>
    <scope>NUCLEOTIDE SEQUENCE</scope>
    <source>
        <strain evidence="2">CGMCC 1.15388</strain>
    </source>
</reference>
<proteinExistence type="predicted"/>
<sequence>MTAQPPQVTPLAEGLRVRTFAAALNEDGTPDADGAAFTRTVEHGFYEPWQSDEQLSRWLPTFVEDGQQLTGVYVDPGLASLEPWGEAFETYGFGPEHPVGTFVDYDKTLNAGGAEPVPARLITGVTVNPGFRRRGILKHMMTSRLAAAVQEGAAVAALTASEGGIYGRFGFAPATREQEVAFNVTEAGEGFALRGPSTGRVLPVDPSTLEELLKETFVQFHARTRGSVGRSPAYWKAGTARWEPGNITSWNRRLRAVVHVTEEGEVGGYAVFTHEGWDSDPHTLRVHDMIAADAVSRRELIRHLAQMDLIQRIVMKQAPVQDTFSQMLVNPRAAAVKSVHDHLWVRVLDPVAALEGRAWGADGDFTLTLTDPLGISSGTYALRIRGGSAEVASVSAEDAEPAQHVTMEAETLGALYLGDVSVLTLRDAGRVSALGEVAWEQLAAVVDLPGAPYCATHF</sequence>
<name>A0A917AMT9_9MICC</name>
<protein>
    <submittedName>
        <fullName evidence="2">UPF0256 protein</fullName>
    </submittedName>
</protein>
<dbReference type="EMBL" id="BMIS01000002">
    <property type="protein sequence ID" value="GGE62288.1"/>
    <property type="molecule type" value="Genomic_DNA"/>
</dbReference>
<keyword evidence="3" id="KW-1185">Reference proteome</keyword>
<dbReference type="SUPFAM" id="SSF55729">
    <property type="entry name" value="Acyl-CoA N-acyltransferases (Nat)"/>
    <property type="match status" value="1"/>
</dbReference>
<dbReference type="GO" id="GO:0034069">
    <property type="term" value="F:aminoglycoside N-acetyltransferase activity"/>
    <property type="evidence" value="ECO:0007669"/>
    <property type="project" value="TreeGrafter"/>
</dbReference>
<dbReference type="PROSITE" id="PS51186">
    <property type="entry name" value="GNAT"/>
    <property type="match status" value="1"/>
</dbReference>
<dbReference type="InterPro" id="IPR036527">
    <property type="entry name" value="SCP2_sterol-bd_dom_sf"/>
</dbReference>
<dbReference type="Pfam" id="PF13530">
    <property type="entry name" value="SCP2_2"/>
    <property type="match status" value="1"/>
</dbReference>
<dbReference type="Pfam" id="PF13527">
    <property type="entry name" value="Acetyltransf_9"/>
    <property type="match status" value="1"/>
</dbReference>
<dbReference type="InterPro" id="IPR000182">
    <property type="entry name" value="GNAT_dom"/>
</dbReference>
<accession>A0A917AMT9</accession>